<feature type="signal peptide" evidence="1">
    <location>
        <begin position="1"/>
        <end position="23"/>
    </location>
</feature>
<dbReference type="InterPro" id="IPR026341">
    <property type="entry name" value="T9SS_type_B"/>
</dbReference>
<evidence type="ECO:0000313" key="4">
    <source>
        <dbReference type="Proteomes" id="UP000220133"/>
    </source>
</evidence>
<name>A0A291QPE2_9BACT</name>
<reference evidence="3 4" key="1">
    <citation type="submission" date="2017-10" db="EMBL/GenBank/DDBJ databases">
        <title>Paenichitinophaga pekingensis gen. nov., sp. nov., isolated from activated sludge.</title>
        <authorList>
            <person name="Jin D."/>
            <person name="Kong X."/>
            <person name="Deng Y."/>
            <person name="Bai Z."/>
        </authorList>
    </citation>
    <scope>NUCLEOTIDE SEQUENCE [LARGE SCALE GENOMIC DNA]</scope>
    <source>
        <strain evidence="3 4">13</strain>
    </source>
</reference>
<feature type="chain" id="PRO_5013171970" description="Ig-like domain-containing protein" evidence="1">
    <location>
        <begin position="24"/>
        <end position="844"/>
    </location>
</feature>
<dbReference type="Pfam" id="PF13585">
    <property type="entry name" value="CHU_C"/>
    <property type="match status" value="1"/>
</dbReference>
<organism evidence="3 4">
    <name type="scientific">Chitinophaga caeni</name>
    <dbReference type="NCBI Taxonomy" id="2029983"/>
    <lineage>
        <taxon>Bacteria</taxon>
        <taxon>Pseudomonadati</taxon>
        <taxon>Bacteroidota</taxon>
        <taxon>Chitinophagia</taxon>
        <taxon>Chitinophagales</taxon>
        <taxon>Chitinophagaceae</taxon>
        <taxon>Chitinophaga</taxon>
    </lineage>
</organism>
<protein>
    <recommendedName>
        <fullName evidence="2">Ig-like domain-containing protein</fullName>
    </recommendedName>
</protein>
<dbReference type="KEGG" id="cbae:COR50_00465"/>
<proteinExistence type="predicted"/>
<dbReference type="Proteomes" id="UP000220133">
    <property type="component" value="Chromosome"/>
</dbReference>
<dbReference type="EMBL" id="CP023777">
    <property type="protein sequence ID" value="ATL45752.1"/>
    <property type="molecule type" value="Genomic_DNA"/>
</dbReference>
<evidence type="ECO:0000259" key="2">
    <source>
        <dbReference type="Pfam" id="PF19081"/>
    </source>
</evidence>
<feature type="domain" description="Ig-like" evidence="2">
    <location>
        <begin position="196"/>
        <end position="254"/>
    </location>
</feature>
<dbReference type="RefSeq" id="WP_098192142.1">
    <property type="nucleotide sequence ID" value="NZ_CP023777.1"/>
</dbReference>
<sequence>MHIVIKRWGLSAILLGSLNIANATTFYVDLNATGANENSRDIVTLADRHKESTISGKGKKAAIVPTTIETGKFASTMAPPPVLTNDTYTYCLNSSIPTMDNFVTTPPGYATILWYTTPNGGTGSTSTPLSPDPTVAGTSVYYVSAYDPVTTNETPRETLTIIVQAQTAAPTANNVELCQYSTPGNGGISGQIDQLSSATGNNLRWYDAASGGTEYPSPPIPGTLSTGTTSYFVTATDPGSCESPRVEVQVLVHPSPSWPSSSYEEYFCYQESSPTLRNVVAQPGNTLYWYNDPTGTGTTTQPTIDVSVPGQTTRYYVEQRNGFGCGSNLVNVDFIVGPDLQPPVVNSPVTFCVGNTAPPLSDFAIGSNLMWYQTTGGTPGTPTSVAPTVVTDQVKQETWYVYQTLQIGNAVTNYKTCNSAPASIEVNVDNAPAAPQPVTTQVYCQNSAPVLIENPTGDFIWYDMSSGGTGTTRPQTNTTAAGNYSWWIAATNGQYCESARTEVPITITAAPAEPTVPTPPVFCEGQPGGPLAATPATGTALAWYTTVSGGAGVTNPLIAQTDAPGLINDQAYVTSIDANGCESNRVAVPYMVLVNDLPDFSVNDICLNSTLTLTLNGAMPANASWEVDGGQIVSGSGNTRQVRWDVPGTYNVGLIDPSATQCSSARLKTVTVYDVPNVQIAPITAGICANSDITLSASGALTYDWTPKTNMTGGTTATPTVTVIDGAVYAVTGTDANGCANTASITLQSDPNCITYAFPNAFSPNGDGVNDVFRVKGIGSPSIFEMRIYNRWGNLLFMSQDMSKGWDGNNAGKPQEVGTYTVMIRYVDENKQIISKKGTLTLVR</sequence>
<feature type="domain" description="Ig-like" evidence="2">
    <location>
        <begin position="256"/>
        <end position="338"/>
    </location>
</feature>
<keyword evidence="1" id="KW-0732">Signal</keyword>
<evidence type="ECO:0000313" key="3">
    <source>
        <dbReference type="EMBL" id="ATL45752.1"/>
    </source>
</evidence>
<evidence type="ECO:0000256" key="1">
    <source>
        <dbReference type="SAM" id="SignalP"/>
    </source>
</evidence>
<dbReference type="NCBIfam" id="TIGR04131">
    <property type="entry name" value="Bac_Flav_CTERM"/>
    <property type="match status" value="1"/>
</dbReference>
<dbReference type="OrthoDB" id="1652165at2"/>
<dbReference type="AlphaFoldDB" id="A0A291QPE2"/>
<keyword evidence="4" id="KW-1185">Reference proteome</keyword>
<dbReference type="InterPro" id="IPR044023">
    <property type="entry name" value="Ig_7"/>
</dbReference>
<dbReference type="Pfam" id="PF19081">
    <property type="entry name" value="Ig_7"/>
    <property type="match status" value="2"/>
</dbReference>
<accession>A0A291QPE2</accession>
<gene>
    <name evidence="3" type="ORF">COR50_00465</name>
</gene>